<name>A0A2H3CSE8_ARMGA</name>
<reference evidence="2" key="1">
    <citation type="journal article" date="2017" name="Nat. Ecol. Evol.">
        <title>Genome expansion and lineage-specific genetic innovations in the forest pathogenic fungi Armillaria.</title>
        <authorList>
            <person name="Sipos G."/>
            <person name="Prasanna A.N."/>
            <person name="Walter M.C."/>
            <person name="O'Connor E."/>
            <person name="Balint B."/>
            <person name="Krizsan K."/>
            <person name="Kiss B."/>
            <person name="Hess J."/>
            <person name="Varga T."/>
            <person name="Slot J."/>
            <person name="Riley R."/>
            <person name="Boka B."/>
            <person name="Rigling D."/>
            <person name="Barry K."/>
            <person name="Lee J."/>
            <person name="Mihaltcheva S."/>
            <person name="LaButti K."/>
            <person name="Lipzen A."/>
            <person name="Waldron R."/>
            <person name="Moloney N.M."/>
            <person name="Sperisen C."/>
            <person name="Kredics L."/>
            <person name="Vagvoelgyi C."/>
            <person name="Patrignani A."/>
            <person name="Fitzpatrick D."/>
            <person name="Nagy I."/>
            <person name="Doyle S."/>
            <person name="Anderson J.B."/>
            <person name="Grigoriev I.V."/>
            <person name="Gueldener U."/>
            <person name="Muensterkoetter M."/>
            <person name="Nagy L.G."/>
        </authorList>
    </citation>
    <scope>NUCLEOTIDE SEQUENCE [LARGE SCALE GENOMIC DNA]</scope>
    <source>
        <strain evidence="2">Ar21-2</strain>
    </source>
</reference>
<organism evidence="1 2">
    <name type="scientific">Armillaria gallica</name>
    <name type="common">Bulbous honey fungus</name>
    <name type="synonym">Armillaria bulbosa</name>
    <dbReference type="NCBI Taxonomy" id="47427"/>
    <lineage>
        <taxon>Eukaryota</taxon>
        <taxon>Fungi</taxon>
        <taxon>Dikarya</taxon>
        <taxon>Basidiomycota</taxon>
        <taxon>Agaricomycotina</taxon>
        <taxon>Agaricomycetes</taxon>
        <taxon>Agaricomycetidae</taxon>
        <taxon>Agaricales</taxon>
        <taxon>Marasmiineae</taxon>
        <taxon>Physalacriaceae</taxon>
        <taxon>Armillaria</taxon>
    </lineage>
</organism>
<dbReference type="EMBL" id="KZ293687">
    <property type="protein sequence ID" value="PBK85971.1"/>
    <property type="molecule type" value="Genomic_DNA"/>
</dbReference>
<dbReference type="OrthoDB" id="10289638at2759"/>
<dbReference type="InParanoid" id="A0A2H3CSE8"/>
<dbReference type="Proteomes" id="UP000217790">
    <property type="component" value="Unassembled WGS sequence"/>
</dbReference>
<sequence length="379" mass="41972">MSKTWGRKDIVSYSHSVFIPSFIICYARDQINKVTIAQKCDIAAMYSIVRQSQRHANAIFFIGIDLPTLNQLMTLLSLLNALQNLDALSIQTQSLTWKKCSRRIIKLARGLRIPSLTVPKTNVEHDVVAIFLNTHRTIQELHLLGVGCSADDCVLAQVEAAQHLMTLAAPASCARHLILYNSVTSLTLNSVSKSQLPLIHTALVRAREPIRKLHISFDSRVPRVITKLLGTTHTDAVSALRLDEEGPMLKIAFPTGEQDAEEALLERWFGADVQATMEKVIICYAGGNATGSNDVGEEHNMSSDVLVRHCYYVEQADGAYAAVPMECYFHIEEAGHTHGKHASKILLMILAVVSQDVLRQLLVRQGARVYTPCCHARLA</sequence>
<protein>
    <submittedName>
        <fullName evidence="1">Uncharacterized protein</fullName>
    </submittedName>
</protein>
<keyword evidence="2" id="KW-1185">Reference proteome</keyword>
<evidence type="ECO:0000313" key="2">
    <source>
        <dbReference type="Proteomes" id="UP000217790"/>
    </source>
</evidence>
<evidence type="ECO:0000313" key="1">
    <source>
        <dbReference type="EMBL" id="PBK85971.1"/>
    </source>
</evidence>
<accession>A0A2H3CSE8</accession>
<dbReference type="AlphaFoldDB" id="A0A2H3CSE8"/>
<proteinExistence type="predicted"/>
<gene>
    <name evidence="1" type="ORF">ARMGADRAFT_1035952</name>
</gene>